<dbReference type="AlphaFoldDB" id="A0A4R2KM72"/>
<dbReference type="Pfam" id="PF08843">
    <property type="entry name" value="AbiEii"/>
    <property type="match status" value="1"/>
</dbReference>
<protein>
    <recommendedName>
        <fullName evidence="3">Nucleotidyl transferase AbiEii/AbiGii toxin family protein</fullName>
    </recommendedName>
</protein>
<organism evidence="1 2">
    <name type="scientific">Chromatocurvus halotolerans</name>
    <dbReference type="NCBI Taxonomy" id="1132028"/>
    <lineage>
        <taxon>Bacteria</taxon>
        <taxon>Pseudomonadati</taxon>
        <taxon>Pseudomonadota</taxon>
        <taxon>Gammaproteobacteria</taxon>
        <taxon>Cellvibrionales</taxon>
        <taxon>Halieaceae</taxon>
        <taxon>Chromatocurvus</taxon>
    </lineage>
</organism>
<evidence type="ECO:0000313" key="1">
    <source>
        <dbReference type="EMBL" id="TCO73732.1"/>
    </source>
</evidence>
<evidence type="ECO:0000313" key="2">
    <source>
        <dbReference type="Proteomes" id="UP000294980"/>
    </source>
</evidence>
<dbReference type="EMBL" id="SLWX01000015">
    <property type="protein sequence ID" value="TCO73732.1"/>
    <property type="molecule type" value="Genomic_DNA"/>
</dbReference>
<dbReference type="RefSeq" id="WP_205686717.1">
    <property type="nucleotide sequence ID" value="NZ_QQSW01000024.1"/>
</dbReference>
<reference evidence="1 2" key="1">
    <citation type="submission" date="2019-03" db="EMBL/GenBank/DDBJ databases">
        <title>Genomic Encyclopedia of Type Strains, Phase IV (KMG-IV): sequencing the most valuable type-strain genomes for metagenomic binning, comparative biology and taxonomic classification.</title>
        <authorList>
            <person name="Goeker M."/>
        </authorList>
    </citation>
    <scope>NUCLEOTIDE SEQUENCE [LARGE SCALE GENOMIC DNA]</scope>
    <source>
        <strain evidence="1 2">DSM 23344</strain>
    </source>
</reference>
<comment type="caution">
    <text evidence="1">The sequence shown here is derived from an EMBL/GenBank/DDBJ whole genome shotgun (WGS) entry which is preliminary data.</text>
</comment>
<sequence length="303" mass="35015">MAEPVNKADLERLTALAMSEPGRGHMRPVIQKELLHYDILYCLDNAGLLDRLTFQGGTALRLCHNSPRFSEDLDFVGGSGFNRQQLEPIKDCIEHYIGQRYGLEVSVREPQDLRYEREYADLKIDKWQIAVTTSPARRDIPRQRIKLEVANINAYSREPKALQLNYRFLPDGYSDTLVLTETLDEVMADKLVSLVNTTGYVRHRDIWDLRWLKQQGAKVRADWVANKIADYRIEDYPDKLAQMSDRLPAIVEDAVFQREISRFVPQEVLQRTLQKPKFKQHLIAEVSALLQQVQDSPAVKPVR</sequence>
<dbReference type="Gene3D" id="3.10.450.620">
    <property type="entry name" value="JHP933, nucleotidyltransferase-like core domain"/>
    <property type="match status" value="1"/>
</dbReference>
<accession>A0A4R2KM72</accession>
<dbReference type="InterPro" id="IPR014942">
    <property type="entry name" value="AbiEii"/>
</dbReference>
<evidence type="ECO:0008006" key="3">
    <source>
        <dbReference type="Google" id="ProtNLM"/>
    </source>
</evidence>
<gene>
    <name evidence="1" type="ORF">EV688_11549</name>
</gene>
<name>A0A4R2KM72_9GAMM</name>
<dbReference type="Proteomes" id="UP000294980">
    <property type="component" value="Unassembled WGS sequence"/>
</dbReference>
<keyword evidence="2" id="KW-1185">Reference proteome</keyword>
<proteinExistence type="predicted"/>